<dbReference type="InterPro" id="IPR007860">
    <property type="entry name" value="DNA_mmatch_repair_MutS_con_dom"/>
</dbReference>
<comment type="similarity">
    <text evidence="1">Belongs to the DNA mismatch repair MutS family.</text>
</comment>
<dbReference type="GO" id="GO:0006298">
    <property type="term" value="P:mismatch repair"/>
    <property type="evidence" value="ECO:0007669"/>
    <property type="project" value="InterPro"/>
</dbReference>
<proteinExistence type="inferred from homology"/>
<comment type="subunit">
    <text evidence="8">Heterodimer consisting of MSH2-MSH3 (MutS beta). Forms a ternary complex with MutL alpha (MLH1-PMS1).</text>
</comment>
<dbReference type="InterPro" id="IPR036187">
    <property type="entry name" value="DNA_mismatch_repair_MutS_sf"/>
</dbReference>
<evidence type="ECO:0000256" key="3">
    <source>
        <dbReference type="ARBA" id="ARBA00022763"/>
    </source>
</evidence>
<evidence type="ECO:0000256" key="9">
    <source>
        <dbReference type="SAM" id="MobiDB-lite"/>
    </source>
</evidence>
<evidence type="ECO:0000256" key="5">
    <source>
        <dbReference type="ARBA" id="ARBA00023125"/>
    </source>
</evidence>
<dbReference type="PANTHER" id="PTHR11361">
    <property type="entry name" value="DNA MISMATCH REPAIR PROTEIN MUTS FAMILY MEMBER"/>
    <property type="match status" value="1"/>
</dbReference>
<dbReference type="Gene3D" id="3.40.50.300">
    <property type="entry name" value="P-loop containing nucleotide triphosphate hydrolases"/>
    <property type="match status" value="1"/>
</dbReference>
<evidence type="ECO:0000256" key="2">
    <source>
        <dbReference type="ARBA" id="ARBA00022741"/>
    </source>
</evidence>
<dbReference type="PIRSF" id="PIRSF037677">
    <property type="entry name" value="DNA_mis_repair_Msh6"/>
    <property type="match status" value="1"/>
</dbReference>
<gene>
    <name evidence="11" type="ORF">SAMEA4029009_CIC11G00000000265</name>
</gene>
<name>A0A1L0DQT2_9ASCO</name>
<comment type="function">
    <text evidence="7">Component of the post-replicative DNA mismatch repair system (MMR). Heterodimerizes with MSH2 to form MutS beta, which binds to DNA mismatches thereby initiating DNA repair. MSH3 provides substrate-binding and substrate specificity to the complex. When bound, the MutS beta heterodimer bends the DNA helix and shields approximately 20 base pairs. Acts mainly to repair insertion-deletion loops (IDLs) from 2 to 13 nucleotides in size, but can also repair base-base and single insertion-deletion mismatches that occur during replication. After mismatch binding, forms a ternary complex with the MutL alpha heterodimer, which is thought to be responsible for directing the downstream MMR events, including strand discrimination, excision, and resynthesis. ATP binding and hydrolysis play a pivotal role in mismatch repair functions.</text>
</comment>
<dbReference type="SUPFAM" id="SSF52540">
    <property type="entry name" value="P-loop containing nucleoside triphosphate hydrolases"/>
    <property type="match status" value="1"/>
</dbReference>
<dbReference type="Pfam" id="PF05188">
    <property type="entry name" value="MutS_II"/>
    <property type="match status" value="1"/>
</dbReference>
<dbReference type="GO" id="GO:0140664">
    <property type="term" value="F:ATP-dependent DNA damage sensor activity"/>
    <property type="evidence" value="ECO:0007669"/>
    <property type="project" value="InterPro"/>
</dbReference>
<dbReference type="InterPro" id="IPR036678">
    <property type="entry name" value="MutS_con_dom_sf"/>
</dbReference>
<dbReference type="GO" id="GO:0043504">
    <property type="term" value="P:mitochondrial DNA repair"/>
    <property type="evidence" value="ECO:0007669"/>
    <property type="project" value="TreeGrafter"/>
</dbReference>
<dbReference type="GO" id="GO:0030983">
    <property type="term" value="F:mismatched DNA binding"/>
    <property type="evidence" value="ECO:0007669"/>
    <property type="project" value="InterPro"/>
</dbReference>
<evidence type="ECO:0000256" key="1">
    <source>
        <dbReference type="ARBA" id="ARBA00006271"/>
    </source>
</evidence>
<dbReference type="PROSITE" id="PS00486">
    <property type="entry name" value="DNA_MISMATCH_REPAIR_2"/>
    <property type="match status" value="1"/>
</dbReference>
<evidence type="ECO:0000256" key="6">
    <source>
        <dbReference type="ARBA" id="ARBA00023204"/>
    </source>
</evidence>
<dbReference type="AlphaFoldDB" id="A0A1L0DQT2"/>
<dbReference type="SMART" id="SM00533">
    <property type="entry name" value="MUTSd"/>
    <property type="match status" value="1"/>
</dbReference>
<evidence type="ECO:0000313" key="11">
    <source>
        <dbReference type="EMBL" id="SGZ58136.1"/>
    </source>
</evidence>
<keyword evidence="3" id="KW-0227">DNA damage</keyword>
<evidence type="ECO:0000256" key="4">
    <source>
        <dbReference type="ARBA" id="ARBA00022840"/>
    </source>
</evidence>
<dbReference type="GO" id="GO:0005524">
    <property type="term" value="F:ATP binding"/>
    <property type="evidence" value="ECO:0007669"/>
    <property type="project" value="UniProtKB-KW"/>
</dbReference>
<keyword evidence="4" id="KW-0067">ATP-binding</keyword>
<dbReference type="Gene3D" id="1.10.1420.10">
    <property type="match status" value="1"/>
</dbReference>
<dbReference type="InterPro" id="IPR027417">
    <property type="entry name" value="P-loop_NTPase"/>
</dbReference>
<dbReference type="SMART" id="SM00534">
    <property type="entry name" value="MUTSac"/>
    <property type="match status" value="1"/>
</dbReference>
<keyword evidence="6" id="KW-0234">DNA repair</keyword>
<dbReference type="InterPro" id="IPR016151">
    <property type="entry name" value="DNA_mismatch_repair_MutS_N"/>
</dbReference>
<dbReference type="InterPro" id="IPR000432">
    <property type="entry name" value="DNA_mismatch_repair_MutS_C"/>
</dbReference>
<dbReference type="SUPFAM" id="SSF55271">
    <property type="entry name" value="DNA repair protein MutS, domain I"/>
    <property type="match status" value="1"/>
</dbReference>
<feature type="region of interest" description="Disordered" evidence="9">
    <location>
        <begin position="75"/>
        <end position="95"/>
    </location>
</feature>
<dbReference type="InterPro" id="IPR007695">
    <property type="entry name" value="DNA_mismatch_repair_MutS-lik_N"/>
</dbReference>
<dbReference type="GO" id="GO:0005739">
    <property type="term" value="C:mitochondrion"/>
    <property type="evidence" value="ECO:0007669"/>
    <property type="project" value="TreeGrafter"/>
</dbReference>
<dbReference type="Pfam" id="PF05192">
    <property type="entry name" value="MutS_III"/>
    <property type="match status" value="1"/>
</dbReference>
<dbReference type="InterPro" id="IPR045076">
    <property type="entry name" value="MutS"/>
</dbReference>
<feature type="domain" description="DNA mismatch repair proteins mutS family" evidence="10">
    <location>
        <begin position="845"/>
        <end position="861"/>
    </location>
</feature>
<dbReference type="PANTHER" id="PTHR11361:SF34">
    <property type="entry name" value="DNA MISMATCH REPAIR PROTEIN MSH1, MITOCHONDRIAL"/>
    <property type="match status" value="1"/>
</dbReference>
<dbReference type="Pfam" id="PF00488">
    <property type="entry name" value="MutS_V"/>
    <property type="match status" value="1"/>
</dbReference>
<accession>A0A1L0DQT2</accession>
<dbReference type="Proteomes" id="UP000182259">
    <property type="component" value="Chromosome VI"/>
</dbReference>
<dbReference type="SUPFAM" id="SSF48334">
    <property type="entry name" value="DNA repair protein MutS, domain III"/>
    <property type="match status" value="1"/>
</dbReference>
<sequence>MSVISRNFSVCRYLATYRNRLLIGPQISNLRRFYSSPSLKRYNRTASLNSSSKISSETFQVNGGEDITSEISVQDYSSSEPPQDAPLRPSWDRGGLTKSNALTPLLASMRKLIDANKNSVCLVQVGSFYELYFEQASTIAPKLGIKVALRKTSNHTVPMAGFPVSQLAKFVKILVHDLHYNVAIIDQYPSQSDTLMHRKVSRVVTPGTLIDESFLNYSQNNYLVGIYIPSNSQVSDPDLSVGLLWVDISVGDFYVQLTTMGELAADLKRISPSEVIMSKEFHPDSTPDLWIMQMAELNKYFIRYHKTTYRDFKLEFLTDIVATRKLLELLSVREEAAMNMVLSYVNFNLPDRTLLLEPPTRYITDKYLHMDSRTRDALELTGRSTFDTVSVVGSLLNTIKRTVTPSGTRRLTQWVKSPILDTKELLRRQGFVSLFKNHSLLRYEIRHHLANVGDFTRSLQRLALNTGSQVAHLQAIGEGITRLAQLLDLLVGHTDHFKKKEQDLVQQFLQQFDVPQNLALEILETLSSEPVIKRAPENYDSDLESTTEETSVEMYVNRETLNNNQMVFSVRKDHNSRLLLLHASLEEVLILEHEMLQAIQEVVVKVDSKANVSAKDQYAKYLNVIHISCRLKYSDAICEALGGDIREKKKTSLIYKPRQWETLQDEKVGIVQAIETEEKEIISVLKDKVLARVSQIRNCGRSGDLIDITASFAVFAEENDMVCPRFVKSPTLNVSKGRHVVVESSLKANGQMFSGNDTKLGTDGHVWVISGPNMGGKSTYLRQNALIVILAQIGSYVPASRASLGIVDRIFTRIGASDDIFSDLSTFMVEMVETSNILKNATGRSLAIVDEVGRGTSGDEGLAIAYATLVTLLQKNKCRTLFATHFGKEIKTLLESDDISLKSLRFHRTKILEHPGDNGKVKFLFDHTLEPGISKRSYALEVARLAGFPEHLLGIASRALEHMKREKGGNIQNNGG</sequence>
<dbReference type="Pfam" id="PF01624">
    <property type="entry name" value="MutS_I"/>
    <property type="match status" value="1"/>
</dbReference>
<evidence type="ECO:0000259" key="10">
    <source>
        <dbReference type="PROSITE" id="PS00486"/>
    </source>
</evidence>
<dbReference type="SUPFAM" id="SSF53150">
    <property type="entry name" value="DNA repair protein MutS, domain II"/>
    <property type="match status" value="1"/>
</dbReference>
<evidence type="ECO:0000313" key="12">
    <source>
        <dbReference type="Proteomes" id="UP000182259"/>
    </source>
</evidence>
<dbReference type="InterPro" id="IPR017261">
    <property type="entry name" value="DNA_mismatch_repair_MutS/MSH"/>
</dbReference>
<reference evidence="11 12" key="1">
    <citation type="submission" date="2016-10" db="EMBL/GenBank/DDBJ databases">
        <authorList>
            <person name="de Groot N.N."/>
        </authorList>
    </citation>
    <scope>NUCLEOTIDE SEQUENCE [LARGE SCALE GENOMIC DNA]</scope>
    <source>
        <strain evidence="11 12">PYCC 4715</strain>
    </source>
</reference>
<dbReference type="Gene3D" id="3.30.420.110">
    <property type="entry name" value="MutS, connector domain"/>
    <property type="match status" value="1"/>
</dbReference>
<dbReference type="GO" id="GO:0005634">
    <property type="term" value="C:nucleus"/>
    <property type="evidence" value="ECO:0007669"/>
    <property type="project" value="TreeGrafter"/>
</dbReference>
<protein>
    <submittedName>
        <fullName evidence="11">CIC11C00000000265</fullName>
    </submittedName>
</protein>
<dbReference type="InterPro" id="IPR007696">
    <property type="entry name" value="DNA_mismatch_repair_MutS_core"/>
</dbReference>
<evidence type="ECO:0000256" key="7">
    <source>
        <dbReference type="ARBA" id="ARBA00025373"/>
    </source>
</evidence>
<keyword evidence="5" id="KW-0238">DNA-binding</keyword>
<evidence type="ECO:0000256" key="8">
    <source>
        <dbReference type="ARBA" id="ARBA00025902"/>
    </source>
</evidence>
<keyword evidence="2" id="KW-0547">Nucleotide-binding</keyword>
<organism evidence="11 12">
    <name type="scientific">Sungouiella intermedia</name>
    <dbReference type="NCBI Taxonomy" id="45354"/>
    <lineage>
        <taxon>Eukaryota</taxon>
        <taxon>Fungi</taxon>
        <taxon>Dikarya</taxon>
        <taxon>Ascomycota</taxon>
        <taxon>Saccharomycotina</taxon>
        <taxon>Pichiomycetes</taxon>
        <taxon>Metschnikowiaceae</taxon>
        <taxon>Sungouiella</taxon>
    </lineage>
</organism>
<dbReference type="EMBL" id="LT635769">
    <property type="protein sequence ID" value="SGZ58136.1"/>
    <property type="molecule type" value="Genomic_DNA"/>
</dbReference>
<dbReference type="Gene3D" id="3.40.1170.10">
    <property type="entry name" value="DNA repair protein MutS, domain I"/>
    <property type="match status" value="1"/>
</dbReference>